<comment type="caution">
    <text evidence="1">The sequence shown here is derived from an EMBL/GenBank/DDBJ whole genome shotgun (WGS) entry which is preliminary data.</text>
</comment>
<evidence type="ECO:0000313" key="2">
    <source>
        <dbReference type="Proteomes" id="UP000301751"/>
    </source>
</evidence>
<dbReference type="AlphaFoldDB" id="A0A480AL86"/>
<proteinExistence type="predicted"/>
<gene>
    <name evidence="1" type="ORF">AQPW35_05710</name>
</gene>
<sequence length="145" mass="16204">MASNPTTQPSTDAAAEPFDILAFEDAEAADLRIKHPITGAPTTMVVQLAGPEHPVRRRIVLARQRRMRAQLAQTGELQVTDPEEDELDELELLVACTLGWRGAAQPYSPAAARDAFNDPRRRWLRDQVQRGLKDRQFFTRSCVPG</sequence>
<name>A0A480AL86_9BURK</name>
<dbReference type="OrthoDB" id="7947538at2"/>
<protein>
    <submittedName>
        <fullName evidence="1">Uncharacterized protein</fullName>
    </submittedName>
</protein>
<reference evidence="2" key="1">
    <citation type="submission" date="2019-03" db="EMBL/GenBank/DDBJ databases">
        <title>Aquabacterium pictum sp.nov., the first bacteriochlorophyll a-containing freshwater bacterium in the genus Aquabacterium of the class Betaproteobacteria.</title>
        <authorList>
            <person name="Hirose S."/>
            <person name="Tank M."/>
            <person name="Hara E."/>
            <person name="Tamaki H."/>
            <person name="Takaichi S."/>
            <person name="Haruta S."/>
            <person name="Hanada S."/>
        </authorList>
    </citation>
    <scope>NUCLEOTIDE SEQUENCE [LARGE SCALE GENOMIC DNA]</scope>
    <source>
        <strain evidence="2">W35</strain>
    </source>
</reference>
<accession>A0A480AL86</accession>
<organism evidence="1 2">
    <name type="scientific">Pseudaquabacterium pictum</name>
    <dbReference type="NCBI Taxonomy" id="2315236"/>
    <lineage>
        <taxon>Bacteria</taxon>
        <taxon>Pseudomonadati</taxon>
        <taxon>Pseudomonadota</taxon>
        <taxon>Betaproteobacteria</taxon>
        <taxon>Burkholderiales</taxon>
        <taxon>Sphaerotilaceae</taxon>
        <taxon>Pseudaquabacterium</taxon>
    </lineage>
</organism>
<dbReference type="Proteomes" id="UP000301751">
    <property type="component" value="Unassembled WGS sequence"/>
</dbReference>
<dbReference type="EMBL" id="BJCL01000001">
    <property type="protein sequence ID" value="GCL61490.1"/>
    <property type="molecule type" value="Genomic_DNA"/>
</dbReference>
<evidence type="ECO:0000313" key="1">
    <source>
        <dbReference type="EMBL" id="GCL61490.1"/>
    </source>
</evidence>
<dbReference type="RefSeq" id="WP_137731236.1">
    <property type="nucleotide sequence ID" value="NZ_BJCL01000001.1"/>
</dbReference>
<keyword evidence="2" id="KW-1185">Reference proteome</keyword>